<feature type="domain" description="Tubulin/FtsZ GTPase" evidence="5">
    <location>
        <begin position="187"/>
        <end position="313"/>
    </location>
</feature>
<dbReference type="GO" id="GO:0005874">
    <property type="term" value="C:microtubule"/>
    <property type="evidence" value="ECO:0000318"/>
    <property type="project" value="GO_Central"/>
</dbReference>
<keyword evidence="7" id="KW-1185">Reference proteome</keyword>
<dbReference type="PRINTS" id="PR01163">
    <property type="entry name" value="BETATUBULIN"/>
</dbReference>
<dbReference type="SMR" id="A0A3B6FIJ8"/>
<evidence type="ECO:0000256" key="2">
    <source>
        <dbReference type="ARBA" id="ARBA00022701"/>
    </source>
</evidence>
<dbReference type="STRING" id="4565.A0A3B6FIJ8"/>
<dbReference type="OrthoDB" id="1662883at2759"/>
<dbReference type="InterPro" id="IPR000217">
    <property type="entry name" value="Tubulin"/>
</dbReference>
<evidence type="ECO:0000313" key="7">
    <source>
        <dbReference type="Proteomes" id="UP000019116"/>
    </source>
</evidence>
<keyword evidence="4" id="KW-0342">GTP-binding</keyword>
<dbReference type="Pfam" id="PF00091">
    <property type="entry name" value="Tubulin"/>
    <property type="match status" value="1"/>
</dbReference>
<dbReference type="PANTHER" id="PTHR36527:SF3">
    <property type="entry name" value="OS01G0282866 PROTEIN"/>
    <property type="match status" value="1"/>
</dbReference>
<accession>A0A3B6FIJ8</accession>
<dbReference type="InterPro" id="IPR003008">
    <property type="entry name" value="Tubulin_FtsZ_GTPase"/>
</dbReference>
<proteinExistence type="inferred from homology"/>
<dbReference type="Gene3D" id="3.40.50.1440">
    <property type="entry name" value="Tubulin/FtsZ, GTPase domain"/>
    <property type="match status" value="1"/>
</dbReference>
<dbReference type="GO" id="GO:0005525">
    <property type="term" value="F:GTP binding"/>
    <property type="evidence" value="ECO:0000318"/>
    <property type="project" value="GO_Central"/>
</dbReference>
<dbReference type="AlphaFoldDB" id="A0A3B6FIJ8"/>
<dbReference type="Proteomes" id="UP000019116">
    <property type="component" value="Chromosome 3B"/>
</dbReference>
<dbReference type="GO" id="GO:0000278">
    <property type="term" value="P:mitotic cell cycle"/>
    <property type="evidence" value="ECO:0000318"/>
    <property type="project" value="GO_Central"/>
</dbReference>
<dbReference type="EnsemblPlants" id="TraesCS3B02G026800.1">
    <property type="protein sequence ID" value="TraesCS3B02G026800.1"/>
    <property type="gene ID" value="TraesCS3B02G026800"/>
</dbReference>
<dbReference type="PRINTS" id="PR01161">
    <property type="entry name" value="TUBULIN"/>
</dbReference>
<dbReference type="GO" id="GO:0005737">
    <property type="term" value="C:cytoplasm"/>
    <property type="evidence" value="ECO:0000318"/>
    <property type="project" value="GO_Central"/>
</dbReference>
<dbReference type="GO" id="GO:0003924">
    <property type="term" value="F:GTPase activity"/>
    <property type="evidence" value="ECO:0007669"/>
    <property type="project" value="InterPro"/>
</dbReference>
<dbReference type="SUPFAM" id="SSF52490">
    <property type="entry name" value="Tubulin nucleotide-binding domain-like"/>
    <property type="match status" value="1"/>
</dbReference>
<reference evidence="6" key="2">
    <citation type="submission" date="2018-10" db="UniProtKB">
        <authorList>
            <consortium name="EnsemblPlants"/>
        </authorList>
    </citation>
    <scope>IDENTIFICATION</scope>
</reference>
<reference evidence="6" key="1">
    <citation type="submission" date="2018-08" db="EMBL/GenBank/DDBJ databases">
        <authorList>
            <person name="Rossello M."/>
        </authorList>
    </citation>
    <scope>NUCLEOTIDE SEQUENCE [LARGE SCALE GENOMIC DNA]</scope>
    <source>
        <strain evidence="6">cv. Chinese Spring</strain>
    </source>
</reference>
<sequence length="326" mass="36168">MGVMIEQAPLCPFGADTDWKIDWYESMLGSLRNRHVNAWQVELVGYPPIVKKLKIFVTTKAIGMADQLLGPDYQNMMMLTNGGSEEVNQVPEPVVDGAGTEDASATSRTRSSLCHCQERCAVLGLCLCPRLRLLLAPVSCDGGDVCISYKTAQGDMECSVTFLIPSLSPCSGHRIILFALLREKMREILHVQGGQCGDQIDSKFWEVAYDEHGIILTGRYVGTSDLQLERVNAYYNEASYSRFMPCDVLVDLEHGTMGSVHPGPYRQIFCPDNFIFRQSGAGNNWAKCHYTEGAELIDSVLDVVRKEAENCAELIDSVLDVVRKEV</sequence>
<dbReference type="InterPro" id="IPR036525">
    <property type="entry name" value="Tubulin/FtsZ_GTPase_sf"/>
</dbReference>
<dbReference type="InterPro" id="IPR002453">
    <property type="entry name" value="Beta_tubulin"/>
</dbReference>
<evidence type="ECO:0000313" key="6">
    <source>
        <dbReference type="EnsemblPlants" id="TraesCS3B02G026800.1"/>
    </source>
</evidence>
<dbReference type="PANTHER" id="PTHR36527">
    <property type="entry name" value="OS01G0282866 PROTEIN"/>
    <property type="match status" value="1"/>
</dbReference>
<dbReference type="GO" id="GO:0000226">
    <property type="term" value="P:microtubule cytoskeleton organization"/>
    <property type="evidence" value="ECO:0000318"/>
    <property type="project" value="GO_Central"/>
</dbReference>
<dbReference type="Gramene" id="TraesCS3B03G0060900.1">
    <property type="protein sequence ID" value="TraesCS3B03G0060900.1.CDS"/>
    <property type="gene ID" value="TraesCS3B03G0060900"/>
</dbReference>
<keyword evidence="2" id="KW-0493">Microtubule</keyword>
<dbReference type="PaxDb" id="4565-Traes_3B_32B49B4F7.1"/>
<organism evidence="6">
    <name type="scientific">Triticum aestivum</name>
    <name type="common">Wheat</name>
    <dbReference type="NCBI Taxonomy" id="4565"/>
    <lineage>
        <taxon>Eukaryota</taxon>
        <taxon>Viridiplantae</taxon>
        <taxon>Streptophyta</taxon>
        <taxon>Embryophyta</taxon>
        <taxon>Tracheophyta</taxon>
        <taxon>Spermatophyta</taxon>
        <taxon>Magnoliopsida</taxon>
        <taxon>Liliopsida</taxon>
        <taxon>Poales</taxon>
        <taxon>Poaceae</taxon>
        <taxon>BOP clade</taxon>
        <taxon>Pooideae</taxon>
        <taxon>Triticodae</taxon>
        <taxon>Triticeae</taxon>
        <taxon>Triticinae</taxon>
        <taxon>Triticum</taxon>
    </lineage>
</organism>
<protein>
    <recommendedName>
        <fullName evidence="5">Tubulin/FtsZ GTPase domain-containing protein</fullName>
    </recommendedName>
</protein>
<dbReference type="Gramene" id="TraesCS3B02G026800.1">
    <property type="protein sequence ID" value="TraesCS3B02G026800.1"/>
    <property type="gene ID" value="TraesCS3B02G026800"/>
</dbReference>
<evidence type="ECO:0000259" key="5">
    <source>
        <dbReference type="Pfam" id="PF00091"/>
    </source>
</evidence>
<evidence type="ECO:0000256" key="4">
    <source>
        <dbReference type="ARBA" id="ARBA00023134"/>
    </source>
</evidence>
<evidence type="ECO:0000256" key="1">
    <source>
        <dbReference type="ARBA" id="ARBA00009636"/>
    </source>
</evidence>
<evidence type="ECO:0000256" key="3">
    <source>
        <dbReference type="ARBA" id="ARBA00022741"/>
    </source>
</evidence>
<dbReference type="GO" id="GO:0005200">
    <property type="term" value="F:structural constituent of cytoskeleton"/>
    <property type="evidence" value="ECO:0000318"/>
    <property type="project" value="GO_Central"/>
</dbReference>
<keyword evidence="3" id="KW-0547">Nucleotide-binding</keyword>
<name>A0A3B6FIJ8_WHEAT</name>
<comment type="similarity">
    <text evidence="1">Belongs to the tubulin family.</text>
</comment>